<dbReference type="Pfam" id="PF07310">
    <property type="entry name" value="PAS_5"/>
    <property type="match status" value="1"/>
</dbReference>
<dbReference type="InterPro" id="IPR009922">
    <property type="entry name" value="DUF1457"/>
</dbReference>
<protein>
    <recommendedName>
        <fullName evidence="4">PAS domain-containing protein</fullName>
    </recommendedName>
</protein>
<dbReference type="AlphaFoldDB" id="A0A061SIS6"/>
<keyword evidence="3" id="KW-1185">Reference proteome</keyword>
<comment type="caution">
    <text evidence="2">The sequence shown here is derived from an EMBL/GenBank/DDBJ whole genome shotgun (WGS) entry which is preliminary data.</text>
</comment>
<evidence type="ECO:0008006" key="4">
    <source>
        <dbReference type="Google" id="ProtNLM"/>
    </source>
</evidence>
<sequence>MTDLPEESSKIVSIMDYQPEMGFAPIAQVEAYWEALRAGRLLPKRSEVDPRGLESSLENAFILERIAPGIARIRIAGSHLGALMGMEVRGMPLTALLTPDARAILSEKIEEVCQMPAVCTLRLSADDSAGRPALEARMLLLPLKSDLGDVSRVLGCWVTQGEIGLAPRRFEVITHQMQPLLTGTPLRPFLPPPAPAPRPKAPAGQAAPQTGVTRGHLRLVSSND</sequence>
<name>A0A061SIS6_9RHOB</name>
<dbReference type="eggNOG" id="COG5388">
    <property type="taxonomic scope" value="Bacteria"/>
</dbReference>
<gene>
    <name evidence="2" type="ORF">PM02_18325</name>
</gene>
<reference evidence="2 3" key="1">
    <citation type="journal article" date="2014" name="Genome Announc.">
        <title>Draft Genome Sequences of Two Isolates of the Roseobacter Group, Sulfitobacter sp. Strains 3SOLIMAR09 and 1FIGIMAR09, from Harbors of Mallorca Island (Mediterranean Sea).</title>
        <authorList>
            <person name="Mas-Llado M."/>
            <person name="Pina-Villalonga J.M."/>
            <person name="Brunet-Galmes I."/>
            <person name="Nogales B."/>
            <person name="Bosch R."/>
        </authorList>
    </citation>
    <scope>NUCLEOTIDE SEQUENCE [LARGE SCALE GENOMIC DNA]</scope>
    <source>
        <strain evidence="2 3">1FIGIMAR09</strain>
    </source>
</reference>
<accession>A0A061SIS6</accession>
<evidence type="ECO:0000313" key="3">
    <source>
        <dbReference type="Proteomes" id="UP000027337"/>
    </source>
</evidence>
<dbReference type="EMBL" id="JEMU01000023">
    <property type="protein sequence ID" value="KAJ01606.1"/>
    <property type="molecule type" value="Genomic_DNA"/>
</dbReference>
<feature type="region of interest" description="Disordered" evidence="1">
    <location>
        <begin position="187"/>
        <end position="224"/>
    </location>
</feature>
<organism evidence="2 3">
    <name type="scientific">Sulfitobacter mediterraneus</name>
    <dbReference type="NCBI Taxonomy" id="83219"/>
    <lineage>
        <taxon>Bacteria</taxon>
        <taxon>Pseudomonadati</taxon>
        <taxon>Pseudomonadota</taxon>
        <taxon>Alphaproteobacteria</taxon>
        <taxon>Rhodobacterales</taxon>
        <taxon>Roseobacteraceae</taxon>
        <taxon>Sulfitobacter</taxon>
    </lineage>
</organism>
<evidence type="ECO:0000313" key="2">
    <source>
        <dbReference type="EMBL" id="KAJ01606.1"/>
    </source>
</evidence>
<proteinExistence type="predicted"/>
<dbReference type="Proteomes" id="UP000027337">
    <property type="component" value="Unassembled WGS sequence"/>
</dbReference>
<feature type="compositionally biased region" description="Pro residues" evidence="1">
    <location>
        <begin position="188"/>
        <end position="200"/>
    </location>
</feature>
<dbReference type="STRING" id="83219.PM02_18325"/>
<dbReference type="RefSeq" id="WP_037911271.1">
    <property type="nucleotide sequence ID" value="NZ_JEMU01000023.1"/>
</dbReference>
<evidence type="ECO:0000256" key="1">
    <source>
        <dbReference type="SAM" id="MobiDB-lite"/>
    </source>
</evidence>